<gene>
    <name evidence="2" type="primary">cas2e</name>
    <name evidence="2" type="ORF">ESN35_01350</name>
</gene>
<feature type="region of interest" description="Disordered" evidence="1">
    <location>
        <begin position="90"/>
        <end position="121"/>
    </location>
</feature>
<evidence type="ECO:0000313" key="2">
    <source>
        <dbReference type="EMBL" id="QAY32233.1"/>
    </source>
</evidence>
<feature type="compositionally biased region" description="Basic residues" evidence="1">
    <location>
        <begin position="107"/>
        <end position="121"/>
    </location>
</feature>
<dbReference type="KEGG" id="bgx:ESN35_01350"/>
<evidence type="ECO:0000313" key="3">
    <source>
        <dbReference type="Proteomes" id="UP000293589"/>
    </source>
</evidence>
<protein>
    <submittedName>
        <fullName evidence="2">Type I-E CRISPR-associated endoribonuclease Cas2</fullName>
    </submittedName>
</protein>
<dbReference type="AlphaFoldDB" id="A0A4P6DQN5"/>
<organism evidence="2 3">
    <name type="scientific">Bifidobacterium pullorum subsp. gallinarum</name>
    <dbReference type="NCBI Taxonomy" id="78344"/>
    <lineage>
        <taxon>Bacteria</taxon>
        <taxon>Bacillati</taxon>
        <taxon>Actinomycetota</taxon>
        <taxon>Actinomycetes</taxon>
        <taxon>Bifidobacteriales</taxon>
        <taxon>Bifidobacteriaceae</taxon>
        <taxon>Bifidobacterium</taxon>
    </lineage>
</organism>
<name>A0A4P6DQN5_9BIFI</name>
<sequence>MVVVVLAVVPERLRGHLTRWLMEISPGVYVGKVSARVRELLWEQIRENCKHGRAIMAYTTDNEQGLAFKTHGQEWEPVDYEGLTLIMRPNMSQTQQRNARRTDHTRRTGWSKASRMRRFGR</sequence>
<evidence type="ECO:0000256" key="1">
    <source>
        <dbReference type="SAM" id="MobiDB-lite"/>
    </source>
</evidence>
<reference evidence="2 3" key="1">
    <citation type="submission" date="2019-01" db="EMBL/GenBank/DDBJ databases">
        <title>Complete genome sequence of Bifidobacterium gallinarum CACC 514.</title>
        <authorList>
            <person name="Jung M."/>
        </authorList>
    </citation>
    <scope>NUCLEOTIDE SEQUENCE [LARGE SCALE GENOMIC DNA]</scope>
    <source>
        <strain evidence="2 3">CACC 514</strain>
    </source>
</reference>
<dbReference type="EMBL" id="CP035464">
    <property type="protein sequence ID" value="QAY32233.1"/>
    <property type="molecule type" value="Genomic_DNA"/>
</dbReference>
<proteinExistence type="predicted"/>
<dbReference type="NCBIfam" id="TIGR01873">
    <property type="entry name" value="cas_CT1978"/>
    <property type="match status" value="1"/>
</dbReference>
<dbReference type="CDD" id="cd09755">
    <property type="entry name" value="Cas2_I-E"/>
    <property type="match status" value="1"/>
</dbReference>
<dbReference type="Pfam" id="PF09707">
    <property type="entry name" value="Cas_Cas2CT1978"/>
    <property type="match status" value="1"/>
</dbReference>
<accession>A0A4P6DQN5</accession>
<dbReference type="Proteomes" id="UP000293589">
    <property type="component" value="Chromosome"/>
</dbReference>
<dbReference type="RefSeq" id="WP_129236771.1">
    <property type="nucleotide sequence ID" value="NZ_CP035464.1"/>
</dbReference>
<dbReference type="Gene3D" id="3.30.70.240">
    <property type="match status" value="1"/>
</dbReference>
<dbReference type="InterPro" id="IPR010152">
    <property type="entry name" value="CRISPR-assoc_prot_Cas2_sub"/>
</dbReference>